<evidence type="ECO:0000256" key="5">
    <source>
        <dbReference type="ARBA" id="ARBA00022679"/>
    </source>
</evidence>
<comment type="subcellular location">
    <subcellularLocation>
        <location evidence="2">Cell membrane</location>
    </subcellularLocation>
</comment>
<accession>A0A4R4YLI5</accession>
<feature type="region of interest" description="Disordered" evidence="11">
    <location>
        <begin position="6"/>
        <end position="26"/>
    </location>
</feature>
<dbReference type="PRINTS" id="PR00344">
    <property type="entry name" value="BCTRLSENSOR"/>
</dbReference>
<evidence type="ECO:0000259" key="13">
    <source>
        <dbReference type="PROSITE" id="PS50109"/>
    </source>
</evidence>
<evidence type="ECO:0000256" key="12">
    <source>
        <dbReference type="SAM" id="Phobius"/>
    </source>
</evidence>
<dbReference type="InterPro" id="IPR005467">
    <property type="entry name" value="His_kinase_dom"/>
</dbReference>
<dbReference type="GO" id="GO:0005886">
    <property type="term" value="C:plasma membrane"/>
    <property type="evidence" value="ECO:0007669"/>
    <property type="project" value="UniProtKB-SubCell"/>
</dbReference>
<dbReference type="InterPro" id="IPR003660">
    <property type="entry name" value="HAMP_dom"/>
</dbReference>
<feature type="region of interest" description="Disordered" evidence="11">
    <location>
        <begin position="470"/>
        <end position="494"/>
    </location>
</feature>
<dbReference type="EC" id="2.7.13.3" evidence="3"/>
<dbReference type="PANTHER" id="PTHR45436">
    <property type="entry name" value="SENSOR HISTIDINE KINASE YKOH"/>
    <property type="match status" value="1"/>
</dbReference>
<dbReference type="SUPFAM" id="SSF55874">
    <property type="entry name" value="ATPase domain of HSP90 chaperone/DNA topoisomerase II/histidine kinase"/>
    <property type="match status" value="1"/>
</dbReference>
<dbReference type="Gene3D" id="3.30.565.10">
    <property type="entry name" value="Histidine kinase-like ATPase, C-terminal domain"/>
    <property type="match status" value="1"/>
</dbReference>
<evidence type="ECO:0000256" key="4">
    <source>
        <dbReference type="ARBA" id="ARBA00022553"/>
    </source>
</evidence>
<dbReference type="SMART" id="SM00387">
    <property type="entry name" value="HATPase_c"/>
    <property type="match status" value="1"/>
</dbReference>
<reference evidence="15 16" key="1">
    <citation type="submission" date="2019-03" db="EMBL/GenBank/DDBJ databases">
        <title>Draft genome sequences of novel Actinobacteria.</title>
        <authorList>
            <person name="Sahin N."/>
            <person name="Ay H."/>
            <person name="Saygin H."/>
        </authorList>
    </citation>
    <scope>NUCLEOTIDE SEQUENCE [LARGE SCALE GENOMIC DNA]</scope>
    <source>
        <strain evidence="15 16">CH32</strain>
    </source>
</reference>
<evidence type="ECO:0000256" key="10">
    <source>
        <dbReference type="ARBA" id="ARBA00023136"/>
    </source>
</evidence>
<sequence length="494" mass="53809">MVCYLRGVPRTPNGEDGEEPGLSPLPRPRSIRARYTVVAAVFSMVILTLLGVTLDLTIRYKVQADSFDQAERVASQWSAAARNGIVPHRMPAYPPVDLVQIVDSHMRVVDSSKAASDTVPLSTLRPPPDDRFQRRIECGEDHHCVMLMAIRLTPEADAGVVLAGLPEPSVLSTHRLEHIIAGGILLLVSVAAWTTWALVGRTLRPVEAIRARISEITVSDLSLRVPVPPGRDELAQLSITANQTLARLESAVRQQREFASTTSHELRSPLAGLRTQLEEALTYPDEVDPRETIRTALTAADRLEAIVNDLLVLARLRVTDAPPEPIDLGDLVSAEVKLQPHRLPMNVRATTGLMIRGSRMQLIRVLDNLMVNAQRHAESSVEITVEQDGDQAVVAVADDGPGVAPANRERIFERFVRLDDSRRRDPGGSGLGLAISRDIARAHHGTLRVEDSPKGARFVLRLPLGDRPDGSVHLHPARGALAPARKADGGTIGD</sequence>
<dbReference type="SUPFAM" id="SSF47384">
    <property type="entry name" value="Homodimeric domain of signal transducing histidine kinase"/>
    <property type="match status" value="1"/>
</dbReference>
<dbReference type="InterPro" id="IPR050428">
    <property type="entry name" value="TCS_sensor_his_kinase"/>
</dbReference>
<dbReference type="AlphaFoldDB" id="A0A4R4YLI5"/>
<evidence type="ECO:0000259" key="14">
    <source>
        <dbReference type="PROSITE" id="PS50885"/>
    </source>
</evidence>
<keyword evidence="5" id="KW-0808">Transferase</keyword>
<name>A0A4R4YLI5_9ACTN</name>
<keyword evidence="4" id="KW-0597">Phosphoprotein</keyword>
<keyword evidence="9" id="KW-0902">Two-component regulatory system</keyword>
<dbReference type="EMBL" id="SMKQ01000071">
    <property type="protein sequence ID" value="TDD45851.1"/>
    <property type="molecule type" value="Genomic_DNA"/>
</dbReference>
<dbReference type="InterPro" id="IPR036890">
    <property type="entry name" value="HATPase_C_sf"/>
</dbReference>
<evidence type="ECO:0000256" key="7">
    <source>
        <dbReference type="ARBA" id="ARBA00022777"/>
    </source>
</evidence>
<dbReference type="InterPro" id="IPR003661">
    <property type="entry name" value="HisK_dim/P_dom"/>
</dbReference>
<gene>
    <name evidence="15" type="ORF">E1286_22630</name>
</gene>
<dbReference type="InterPro" id="IPR003594">
    <property type="entry name" value="HATPase_dom"/>
</dbReference>
<feature type="domain" description="Histidine kinase" evidence="13">
    <location>
        <begin position="261"/>
        <end position="466"/>
    </location>
</feature>
<dbReference type="Pfam" id="PF00672">
    <property type="entry name" value="HAMP"/>
    <property type="match status" value="1"/>
</dbReference>
<protein>
    <recommendedName>
        <fullName evidence="3">histidine kinase</fullName>
        <ecNumber evidence="3">2.7.13.3</ecNumber>
    </recommendedName>
</protein>
<evidence type="ECO:0000256" key="8">
    <source>
        <dbReference type="ARBA" id="ARBA00022989"/>
    </source>
</evidence>
<dbReference type="SMART" id="SM00388">
    <property type="entry name" value="HisKA"/>
    <property type="match status" value="1"/>
</dbReference>
<dbReference type="Proteomes" id="UP000295302">
    <property type="component" value="Unassembled WGS sequence"/>
</dbReference>
<dbReference type="InterPro" id="IPR004358">
    <property type="entry name" value="Sig_transdc_His_kin-like_C"/>
</dbReference>
<dbReference type="PANTHER" id="PTHR45436:SF5">
    <property type="entry name" value="SENSOR HISTIDINE KINASE TRCS"/>
    <property type="match status" value="1"/>
</dbReference>
<evidence type="ECO:0000256" key="1">
    <source>
        <dbReference type="ARBA" id="ARBA00000085"/>
    </source>
</evidence>
<dbReference type="CDD" id="cd00082">
    <property type="entry name" value="HisKA"/>
    <property type="match status" value="1"/>
</dbReference>
<feature type="domain" description="HAMP" evidence="14">
    <location>
        <begin position="200"/>
        <end position="253"/>
    </location>
</feature>
<dbReference type="InterPro" id="IPR036097">
    <property type="entry name" value="HisK_dim/P_sf"/>
</dbReference>
<keyword evidence="16" id="KW-1185">Reference proteome</keyword>
<dbReference type="SMART" id="SM00304">
    <property type="entry name" value="HAMP"/>
    <property type="match status" value="1"/>
</dbReference>
<comment type="catalytic activity">
    <reaction evidence="1">
        <text>ATP + protein L-histidine = ADP + protein N-phospho-L-histidine.</text>
        <dbReference type="EC" id="2.7.13.3"/>
    </reaction>
</comment>
<evidence type="ECO:0000256" key="11">
    <source>
        <dbReference type="SAM" id="MobiDB-lite"/>
    </source>
</evidence>
<evidence type="ECO:0000256" key="2">
    <source>
        <dbReference type="ARBA" id="ARBA00004236"/>
    </source>
</evidence>
<organism evidence="15 16">
    <name type="scientific">Nonomuraea terrae</name>
    <dbReference type="NCBI Taxonomy" id="2530383"/>
    <lineage>
        <taxon>Bacteria</taxon>
        <taxon>Bacillati</taxon>
        <taxon>Actinomycetota</taxon>
        <taxon>Actinomycetes</taxon>
        <taxon>Streptosporangiales</taxon>
        <taxon>Streptosporangiaceae</taxon>
        <taxon>Nonomuraea</taxon>
    </lineage>
</organism>
<dbReference type="PROSITE" id="PS50109">
    <property type="entry name" value="HIS_KIN"/>
    <property type="match status" value="1"/>
</dbReference>
<feature type="transmembrane region" description="Helical" evidence="12">
    <location>
        <begin position="33"/>
        <end position="54"/>
    </location>
</feature>
<dbReference type="GO" id="GO:0000155">
    <property type="term" value="F:phosphorelay sensor kinase activity"/>
    <property type="evidence" value="ECO:0007669"/>
    <property type="project" value="InterPro"/>
</dbReference>
<evidence type="ECO:0000256" key="6">
    <source>
        <dbReference type="ARBA" id="ARBA00022692"/>
    </source>
</evidence>
<evidence type="ECO:0000313" key="15">
    <source>
        <dbReference type="EMBL" id="TDD45851.1"/>
    </source>
</evidence>
<dbReference type="Gene3D" id="1.10.287.130">
    <property type="match status" value="1"/>
</dbReference>
<evidence type="ECO:0000313" key="16">
    <source>
        <dbReference type="Proteomes" id="UP000295302"/>
    </source>
</evidence>
<keyword evidence="6 12" id="KW-0812">Transmembrane</keyword>
<evidence type="ECO:0000256" key="3">
    <source>
        <dbReference type="ARBA" id="ARBA00012438"/>
    </source>
</evidence>
<dbReference type="Pfam" id="PF00512">
    <property type="entry name" value="HisKA"/>
    <property type="match status" value="1"/>
</dbReference>
<feature type="transmembrane region" description="Helical" evidence="12">
    <location>
        <begin position="179"/>
        <end position="199"/>
    </location>
</feature>
<dbReference type="OrthoDB" id="9786919at2"/>
<dbReference type="CDD" id="cd06225">
    <property type="entry name" value="HAMP"/>
    <property type="match status" value="1"/>
</dbReference>
<keyword evidence="10 12" id="KW-0472">Membrane</keyword>
<dbReference type="Pfam" id="PF02518">
    <property type="entry name" value="HATPase_c"/>
    <property type="match status" value="1"/>
</dbReference>
<evidence type="ECO:0000256" key="9">
    <source>
        <dbReference type="ARBA" id="ARBA00023012"/>
    </source>
</evidence>
<dbReference type="PROSITE" id="PS50885">
    <property type="entry name" value="HAMP"/>
    <property type="match status" value="1"/>
</dbReference>
<proteinExistence type="predicted"/>
<comment type="caution">
    <text evidence="15">The sequence shown here is derived from an EMBL/GenBank/DDBJ whole genome shotgun (WGS) entry which is preliminary data.</text>
</comment>
<dbReference type="Gene3D" id="6.10.340.10">
    <property type="match status" value="1"/>
</dbReference>
<keyword evidence="8 12" id="KW-1133">Transmembrane helix</keyword>
<keyword evidence="7 15" id="KW-0418">Kinase</keyword>